<keyword evidence="10" id="KW-0325">Glycoprotein</keyword>
<keyword evidence="6" id="KW-0472">Membrane</keyword>
<evidence type="ECO:0000256" key="2">
    <source>
        <dbReference type="ARBA" id="ARBA00004609"/>
    </source>
</evidence>
<keyword evidence="6" id="KW-0336">GPI-anchor</keyword>
<evidence type="ECO:0000256" key="9">
    <source>
        <dbReference type="ARBA" id="ARBA00023157"/>
    </source>
</evidence>
<evidence type="ECO:0000256" key="6">
    <source>
        <dbReference type="ARBA" id="ARBA00022622"/>
    </source>
</evidence>
<evidence type="ECO:0000256" key="3">
    <source>
        <dbReference type="ARBA" id="ARBA00009748"/>
    </source>
</evidence>
<dbReference type="GO" id="GO:0005886">
    <property type="term" value="C:plasma membrane"/>
    <property type="evidence" value="ECO:0007669"/>
    <property type="project" value="UniProtKB-SubCell"/>
</dbReference>
<dbReference type="InterPro" id="IPR016140">
    <property type="entry name" value="Bifunc_inhib/LTP/seed_store"/>
</dbReference>
<evidence type="ECO:0000256" key="11">
    <source>
        <dbReference type="ARBA" id="ARBA00023288"/>
    </source>
</evidence>
<evidence type="ECO:0000256" key="4">
    <source>
        <dbReference type="ARBA" id="ARBA00022448"/>
    </source>
</evidence>
<dbReference type="AlphaFoldDB" id="A0A2P5AJV1"/>
<dbReference type="PANTHER" id="PTHR33044">
    <property type="entry name" value="BIFUNCTIONAL INHIBITOR/LIPID-TRANSFER PROTEIN/SEED STORAGE 2S ALBUMIN SUPERFAMILY PROTEIN-RELATED"/>
    <property type="match status" value="1"/>
</dbReference>
<dbReference type="InterPro" id="IPR043325">
    <property type="entry name" value="LTSS"/>
</dbReference>
<keyword evidence="11" id="KW-0449">Lipoprotein</keyword>
<dbReference type="GO" id="GO:0098552">
    <property type="term" value="C:side of membrane"/>
    <property type="evidence" value="ECO:0007669"/>
    <property type="project" value="UniProtKB-KW"/>
</dbReference>
<dbReference type="SUPFAM" id="SSF47699">
    <property type="entry name" value="Bifunctional inhibitor/lipid-transfer protein/seed storage 2S albumin"/>
    <property type="match status" value="1"/>
</dbReference>
<evidence type="ECO:0000256" key="10">
    <source>
        <dbReference type="ARBA" id="ARBA00023180"/>
    </source>
</evidence>
<organism evidence="14 15">
    <name type="scientific">Parasponia andersonii</name>
    <name type="common">Sponia andersonii</name>
    <dbReference type="NCBI Taxonomy" id="3476"/>
    <lineage>
        <taxon>Eukaryota</taxon>
        <taxon>Viridiplantae</taxon>
        <taxon>Streptophyta</taxon>
        <taxon>Embryophyta</taxon>
        <taxon>Tracheophyta</taxon>
        <taxon>Spermatophyta</taxon>
        <taxon>Magnoliopsida</taxon>
        <taxon>eudicotyledons</taxon>
        <taxon>Gunneridae</taxon>
        <taxon>Pentapetalae</taxon>
        <taxon>rosids</taxon>
        <taxon>fabids</taxon>
        <taxon>Rosales</taxon>
        <taxon>Cannabaceae</taxon>
        <taxon>Parasponia</taxon>
    </lineage>
</organism>
<dbReference type="Pfam" id="PF14368">
    <property type="entry name" value="LTP_2"/>
    <property type="match status" value="1"/>
</dbReference>
<keyword evidence="9" id="KW-1015">Disulfide bond</keyword>
<evidence type="ECO:0000256" key="12">
    <source>
        <dbReference type="SAM" id="SignalP"/>
    </source>
</evidence>
<dbReference type="Gene3D" id="1.10.110.10">
    <property type="entry name" value="Plant lipid-transfer and hydrophobic proteins"/>
    <property type="match status" value="1"/>
</dbReference>
<feature type="signal peptide" evidence="12">
    <location>
        <begin position="1"/>
        <end position="22"/>
    </location>
</feature>
<dbReference type="SMART" id="SM00499">
    <property type="entry name" value="AAI"/>
    <property type="match status" value="1"/>
</dbReference>
<keyword evidence="4" id="KW-0813">Transport</keyword>
<feature type="chain" id="PRO_5015132057" evidence="12">
    <location>
        <begin position="23"/>
        <end position="185"/>
    </location>
</feature>
<evidence type="ECO:0000313" key="14">
    <source>
        <dbReference type="EMBL" id="PON36830.1"/>
    </source>
</evidence>
<reference evidence="15" key="1">
    <citation type="submission" date="2016-06" db="EMBL/GenBank/DDBJ databases">
        <title>Parallel loss of symbiosis genes in relatives of nitrogen-fixing non-legume Parasponia.</title>
        <authorList>
            <person name="Van Velzen R."/>
            <person name="Holmer R."/>
            <person name="Bu F."/>
            <person name="Rutten L."/>
            <person name="Van Zeijl A."/>
            <person name="Liu W."/>
            <person name="Santuari L."/>
            <person name="Cao Q."/>
            <person name="Sharma T."/>
            <person name="Shen D."/>
            <person name="Roswanjaya Y."/>
            <person name="Wardhani T."/>
            <person name="Kalhor M.S."/>
            <person name="Jansen J."/>
            <person name="Van den Hoogen J."/>
            <person name="Gungor B."/>
            <person name="Hartog M."/>
            <person name="Hontelez J."/>
            <person name="Verver J."/>
            <person name="Yang W.-C."/>
            <person name="Schijlen E."/>
            <person name="Repin R."/>
            <person name="Schilthuizen M."/>
            <person name="Schranz E."/>
            <person name="Heidstra R."/>
            <person name="Miyata K."/>
            <person name="Fedorova E."/>
            <person name="Kohlen W."/>
            <person name="Bisseling T."/>
            <person name="Smit S."/>
            <person name="Geurts R."/>
        </authorList>
    </citation>
    <scope>NUCLEOTIDE SEQUENCE [LARGE SCALE GENOMIC DNA]</scope>
    <source>
        <strain evidence="15">cv. WU1-14</strain>
    </source>
</reference>
<evidence type="ECO:0000256" key="8">
    <source>
        <dbReference type="ARBA" id="ARBA00023121"/>
    </source>
</evidence>
<gene>
    <name evidence="14" type="ORF">PanWU01x14_325220</name>
</gene>
<evidence type="ECO:0000256" key="7">
    <source>
        <dbReference type="ARBA" id="ARBA00022729"/>
    </source>
</evidence>
<evidence type="ECO:0000313" key="15">
    <source>
        <dbReference type="Proteomes" id="UP000237105"/>
    </source>
</evidence>
<dbReference type="OrthoDB" id="664243at2759"/>
<keyword evidence="5" id="KW-1003">Cell membrane</keyword>
<comment type="subcellular location">
    <subcellularLocation>
        <location evidence="2">Cell membrane</location>
        <topology evidence="2">Lipid-anchor</topology>
        <topology evidence="2">GPI-anchor</topology>
    </subcellularLocation>
</comment>
<evidence type="ECO:0000256" key="5">
    <source>
        <dbReference type="ARBA" id="ARBA00022475"/>
    </source>
</evidence>
<name>A0A2P5AJV1_PARAD</name>
<keyword evidence="7 12" id="KW-0732">Signal</keyword>
<dbReference type="STRING" id="3476.A0A2P5AJV1"/>
<comment type="caution">
    <text evidence="14">The sequence shown here is derived from an EMBL/GenBank/DDBJ whole genome shotgun (WGS) entry which is preliminary data.</text>
</comment>
<proteinExistence type="inferred from homology"/>
<comment type="similarity">
    <text evidence="3">Belongs to the plant LTP family.</text>
</comment>
<keyword evidence="8" id="KW-0446">Lipid-binding</keyword>
<dbReference type="Proteomes" id="UP000237105">
    <property type="component" value="Unassembled WGS sequence"/>
</dbReference>
<accession>A0A2P5AJV1</accession>
<dbReference type="InterPro" id="IPR036312">
    <property type="entry name" value="Bifun_inhib/LTP/seed_sf"/>
</dbReference>
<keyword evidence="15" id="KW-1185">Reference proteome</keyword>
<evidence type="ECO:0000256" key="1">
    <source>
        <dbReference type="ARBA" id="ARBA00003211"/>
    </source>
</evidence>
<dbReference type="EMBL" id="JXTB01000552">
    <property type="protein sequence ID" value="PON36830.1"/>
    <property type="molecule type" value="Genomic_DNA"/>
</dbReference>
<evidence type="ECO:0000259" key="13">
    <source>
        <dbReference type="SMART" id="SM00499"/>
    </source>
</evidence>
<comment type="function">
    <text evidence="1">Plant non-specific lipid-transfer proteins transfer phospholipids as well as galactolipids across membranes. May play a role in wax or cutin deposition in the cell walls of expanding epidermal cells and certain secretory tissues.</text>
</comment>
<dbReference type="CDD" id="cd00010">
    <property type="entry name" value="AAI_LTSS"/>
    <property type="match status" value="1"/>
</dbReference>
<sequence length="185" mass="19100">MSSPISILLLIFVVALSPIALSQDTTMAECAPRLLPLAPCGAFVQGNTQSPAQSCCDNLKQIYGQQPQCLCLLLNDTTLSSLPINSTLALQLPTLCSLQVDISVCSGTTVPSPPGSQVSLGSRDTNSSSTAVNSTIAATPMTQTVPRSPNTAIGYGLSKSESLSLKTGSDFTVVMAAALFTYVLG</sequence>
<dbReference type="GO" id="GO:0008289">
    <property type="term" value="F:lipid binding"/>
    <property type="evidence" value="ECO:0007669"/>
    <property type="project" value="UniProtKB-KW"/>
</dbReference>
<protein>
    <submittedName>
        <fullName evidence="14">Bifunctional inhibitor/plant lipid transfer protein/seed storage helical domain containing protein</fullName>
    </submittedName>
</protein>
<feature type="domain" description="Bifunctional inhibitor/plant lipid transfer protein/seed storage helical" evidence="13">
    <location>
        <begin position="30"/>
        <end position="105"/>
    </location>
</feature>